<keyword evidence="2" id="KW-1185">Reference proteome</keyword>
<dbReference type="EMBL" id="JADNRY010000339">
    <property type="protein sequence ID" value="KAF9058881.1"/>
    <property type="molecule type" value="Genomic_DNA"/>
</dbReference>
<evidence type="ECO:0000313" key="1">
    <source>
        <dbReference type="EMBL" id="KAF9058881.1"/>
    </source>
</evidence>
<gene>
    <name evidence="1" type="ORF">BDP27DRAFT_1453650</name>
</gene>
<evidence type="ECO:0000313" key="2">
    <source>
        <dbReference type="Proteomes" id="UP000772434"/>
    </source>
</evidence>
<accession>A0A9P5P5Y4</accession>
<organism evidence="1 2">
    <name type="scientific">Rhodocollybia butyracea</name>
    <dbReference type="NCBI Taxonomy" id="206335"/>
    <lineage>
        <taxon>Eukaryota</taxon>
        <taxon>Fungi</taxon>
        <taxon>Dikarya</taxon>
        <taxon>Basidiomycota</taxon>
        <taxon>Agaricomycotina</taxon>
        <taxon>Agaricomycetes</taxon>
        <taxon>Agaricomycetidae</taxon>
        <taxon>Agaricales</taxon>
        <taxon>Marasmiineae</taxon>
        <taxon>Omphalotaceae</taxon>
        <taxon>Rhodocollybia</taxon>
    </lineage>
</organism>
<dbReference type="AlphaFoldDB" id="A0A9P5P5Y4"/>
<reference evidence="1" key="1">
    <citation type="submission" date="2020-11" db="EMBL/GenBank/DDBJ databases">
        <authorList>
            <consortium name="DOE Joint Genome Institute"/>
            <person name="Ahrendt S."/>
            <person name="Riley R."/>
            <person name="Andreopoulos W."/>
            <person name="Labutti K."/>
            <person name="Pangilinan J."/>
            <person name="Ruiz-Duenas F.J."/>
            <person name="Barrasa J.M."/>
            <person name="Sanchez-Garcia M."/>
            <person name="Camarero S."/>
            <person name="Miyauchi S."/>
            <person name="Serrano A."/>
            <person name="Linde D."/>
            <person name="Babiker R."/>
            <person name="Drula E."/>
            <person name="Ayuso-Fernandez I."/>
            <person name="Pacheco R."/>
            <person name="Padilla G."/>
            <person name="Ferreira P."/>
            <person name="Barriuso J."/>
            <person name="Kellner H."/>
            <person name="Castanera R."/>
            <person name="Alfaro M."/>
            <person name="Ramirez L."/>
            <person name="Pisabarro A.G."/>
            <person name="Kuo A."/>
            <person name="Tritt A."/>
            <person name="Lipzen A."/>
            <person name="He G."/>
            <person name="Yan M."/>
            <person name="Ng V."/>
            <person name="Cullen D."/>
            <person name="Martin F."/>
            <person name="Rosso M.-N."/>
            <person name="Henrissat B."/>
            <person name="Hibbett D."/>
            <person name="Martinez A.T."/>
            <person name="Grigoriev I.V."/>
        </authorList>
    </citation>
    <scope>NUCLEOTIDE SEQUENCE</scope>
    <source>
        <strain evidence="1">AH 40177</strain>
    </source>
</reference>
<dbReference type="Proteomes" id="UP000772434">
    <property type="component" value="Unassembled WGS sequence"/>
</dbReference>
<comment type="caution">
    <text evidence="1">The sequence shown here is derived from an EMBL/GenBank/DDBJ whole genome shotgun (WGS) entry which is preliminary data.</text>
</comment>
<protein>
    <submittedName>
        <fullName evidence="1">Uncharacterized protein</fullName>
    </submittedName>
</protein>
<dbReference type="OrthoDB" id="3049390at2759"/>
<proteinExistence type="predicted"/>
<sequence length="785" mass="90516">MYILKDAPIVEPLPADLEETVHNCVKRWDDLQDLRMTSRLEKQWRSECMILLEGAAKDKVVQWLDQCLQMGGELDPQVALAHFLNIIRLPVSKWDEYLQAAQVQLVQEGTRYQCTPQNSEPVSPHSSELLQELDLELDFKEGRKPKILKDLSNVLASVLMKRWTDTLTKVFLEEVPNCIEQDIAKGLWLETLEEMKGIPESRYQSSKWQNTFKGSELAQAINKITSPNYLVKHACHRKKNVPRYRIVWVGYYALGEVLGLLQERWTPKETVKQWEATSKKDNFQQKKIPGVNYTLLKNDHNPSKLVQTIFSFENLVPLEAFPTQVYLLLSAENFTQAWNRTIAPGLDEYHFDLEGISPETQFDQIRRWLRSTQGRQDLARIKLRLTEPFQTILDCTVEYFEFVQKIQIKVWDFRLHKDEFESMFQDGKTWTPGLCKHCFNEPPINQCVQDKLTTFLTWEEVKCKYPEFDLEGAGISCAPRGHRVMPVPPPQIHNKDGSIKEHKPITNIYHPIDDLHLMIIEANQEIINRCGRHIVRLIDSQTNQLHDFIYFNAFPVDILDSMVTNNEKDSGVKALNRERSEKMLYWSRGDMVSIGSRIPKGGAKGTSYDTYRGMVATSKETICLLFDHARDSLAILESARSVDSTLVSKLKEVSKECNRLGISGANIYRCQNYQAPVHNEIDASQGLCAQLWHKGKDEWLEWGFFNLQLGYLIKTQSNTLWSFDSSHMHGTNLPSQESLITSNQWHWNESSDNEEDMEIVNELEEGEVADSTEGIKFSLVSLVLG</sequence>
<name>A0A9P5P5Y4_9AGAR</name>